<reference evidence="2" key="1">
    <citation type="submission" date="2017-10" db="EMBL/GenBank/DDBJ databases">
        <title>Rapid genome shrinkage in a self-fertile nematode reveals novel sperm competition proteins.</title>
        <authorList>
            <person name="Yin D."/>
            <person name="Schwarz E.M."/>
            <person name="Thomas C.G."/>
            <person name="Felde R.L."/>
            <person name="Korf I.F."/>
            <person name="Cutter A.D."/>
            <person name="Schartner C.M."/>
            <person name="Ralston E.J."/>
            <person name="Meyer B.J."/>
            <person name="Haag E.S."/>
        </authorList>
    </citation>
    <scope>NUCLEOTIDE SEQUENCE [LARGE SCALE GENOMIC DNA]</scope>
    <source>
        <strain evidence="2">JU1422</strain>
    </source>
</reference>
<dbReference type="Proteomes" id="UP000230233">
    <property type="component" value="Chromosome X"/>
</dbReference>
<gene>
    <name evidence="1" type="primary">Cnig_chr_X.g26174</name>
    <name evidence="1" type="ORF">B9Z55_026174</name>
</gene>
<organism evidence="1 2">
    <name type="scientific">Caenorhabditis nigoni</name>
    <dbReference type="NCBI Taxonomy" id="1611254"/>
    <lineage>
        <taxon>Eukaryota</taxon>
        <taxon>Metazoa</taxon>
        <taxon>Ecdysozoa</taxon>
        <taxon>Nematoda</taxon>
        <taxon>Chromadorea</taxon>
        <taxon>Rhabditida</taxon>
        <taxon>Rhabditina</taxon>
        <taxon>Rhabditomorpha</taxon>
        <taxon>Rhabditoidea</taxon>
        <taxon>Rhabditidae</taxon>
        <taxon>Peloderinae</taxon>
        <taxon>Caenorhabditis</taxon>
    </lineage>
</organism>
<protein>
    <submittedName>
        <fullName evidence="1">Uncharacterized protein</fullName>
    </submittedName>
</protein>
<comment type="caution">
    <text evidence="1">The sequence shown here is derived from an EMBL/GenBank/DDBJ whole genome shotgun (WGS) entry which is preliminary data.</text>
</comment>
<keyword evidence="2" id="KW-1185">Reference proteome</keyword>
<evidence type="ECO:0000313" key="2">
    <source>
        <dbReference type="Proteomes" id="UP000230233"/>
    </source>
</evidence>
<name>A0A2G5T1K0_9PELO</name>
<evidence type="ECO:0000313" key="1">
    <source>
        <dbReference type="EMBL" id="PIC21274.1"/>
    </source>
</evidence>
<proteinExistence type="predicted"/>
<dbReference type="AlphaFoldDB" id="A0A2G5T1K0"/>
<dbReference type="EMBL" id="PDUG01000006">
    <property type="protein sequence ID" value="PIC21274.1"/>
    <property type="molecule type" value="Genomic_DNA"/>
</dbReference>
<dbReference type="OrthoDB" id="10355613at2759"/>
<sequence length="356" mass="42031">MLSTLREMSQFRGKTLPWWRQMRLWYLWCTDKRQRVRFYSKKEMRRLNAIISLFHTFQKFQSDPTLDSRVQDENGQNNQKELKNALLYALLTDTVFLHLISEEKYEKLPRAHELDNFPSPMVLESWTLSSYFQQRFESQNIYEASEEVKLIAAEAALRDCQHTLIAFGVKKAYDLLSGKEPDGQYICYYCGTNERHAAGFCSELTRVEHFDRLVASTAADYEISLKAYHELDVKLELQVLKEKQEKAMMVLEKRQRKAKGIEQDELVDEFKLLAIQQMEDYDALKMKLEANMAEEIQRMSSSFAKTIEQDRERCVKMDEETRRRKDVKFSDDPKLDEILSHPAMSAIKQMLIVLEQ</sequence>
<accession>A0A2G5T1K0</accession>